<reference evidence="8 9" key="1">
    <citation type="submission" date="2019-01" db="EMBL/GenBank/DDBJ databases">
        <title>Mucilaginibacter antarcticum sp. nov., isolated from antarctic soil.</title>
        <authorList>
            <person name="Yan Y.-Q."/>
            <person name="Du Z.-J."/>
        </authorList>
    </citation>
    <scope>NUCLEOTIDE SEQUENCE [LARGE SCALE GENOMIC DNA]</scope>
    <source>
        <strain evidence="8 9">F01003</strain>
    </source>
</reference>
<feature type="domain" description="PPIase FKBP-type" evidence="7">
    <location>
        <begin position="72"/>
        <end position="154"/>
    </location>
</feature>
<dbReference type="OrthoDB" id="669809at2"/>
<dbReference type="AlphaFoldDB" id="A0A3S4YCX2"/>
<protein>
    <recommendedName>
        <fullName evidence="6">Peptidyl-prolyl cis-trans isomerase</fullName>
        <ecNumber evidence="6">5.2.1.8</ecNumber>
    </recommendedName>
</protein>
<evidence type="ECO:0000259" key="7">
    <source>
        <dbReference type="PROSITE" id="PS50059"/>
    </source>
</evidence>
<dbReference type="PROSITE" id="PS51257">
    <property type="entry name" value="PROKAR_LIPOPROTEIN"/>
    <property type="match status" value="1"/>
</dbReference>
<accession>A0A3S4YCX2</accession>
<dbReference type="PROSITE" id="PS50059">
    <property type="entry name" value="FKBP_PPIASE"/>
    <property type="match status" value="1"/>
</dbReference>
<evidence type="ECO:0000256" key="2">
    <source>
        <dbReference type="ARBA" id="ARBA00006577"/>
    </source>
</evidence>
<gene>
    <name evidence="8" type="ORF">EPL05_11145</name>
</gene>
<name>A0A3S4YCX2_9SPHI</name>
<proteinExistence type="inferred from homology"/>
<dbReference type="Proteomes" id="UP000286701">
    <property type="component" value="Unassembled WGS sequence"/>
</dbReference>
<organism evidence="8 9">
    <name type="scientific">Mucilaginibacter gilvus</name>
    <dbReference type="NCBI Taxonomy" id="2305909"/>
    <lineage>
        <taxon>Bacteria</taxon>
        <taxon>Pseudomonadati</taxon>
        <taxon>Bacteroidota</taxon>
        <taxon>Sphingobacteriia</taxon>
        <taxon>Sphingobacteriales</taxon>
        <taxon>Sphingobacteriaceae</taxon>
        <taxon>Mucilaginibacter</taxon>
    </lineage>
</organism>
<keyword evidence="9" id="KW-1185">Reference proteome</keyword>
<dbReference type="InterPro" id="IPR046357">
    <property type="entry name" value="PPIase_dom_sf"/>
</dbReference>
<evidence type="ECO:0000313" key="9">
    <source>
        <dbReference type="Proteomes" id="UP000286701"/>
    </source>
</evidence>
<keyword evidence="4 5" id="KW-0413">Isomerase</keyword>
<dbReference type="RefSeq" id="WP_128534041.1">
    <property type="nucleotide sequence ID" value="NZ_SBIW01000004.1"/>
</dbReference>
<keyword evidence="3 5" id="KW-0697">Rotamase</keyword>
<evidence type="ECO:0000313" key="8">
    <source>
        <dbReference type="EMBL" id="RWY52455.1"/>
    </source>
</evidence>
<sequence>MKRYLLVLSLFIIGCSACKKEAKFDAAAQAVKDEAAIQAFLTANPSITATKDASGVYYQIITPGTGTNPTLSSTVTVNYVGKLLDGSQFDKGTGTTYPLSGFIQGWQKGIPFLKPGGRMLLIVPSVLAYGNSSPGAGIPANSVLVFTIDLLSVTN</sequence>
<evidence type="ECO:0000256" key="6">
    <source>
        <dbReference type="RuleBase" id="RU003915"/>
    </source>
</evidence>
<dbReference type="PANTHER" id="PTHR43811:SF19">
    <property type="entry name" value="39 KDA FK506-BINDING NUCLEAR PROTEIN"/>
    <property type="match status" value="1"/>
</dbReference>
<evidence type="ECO:0000256" key="1">
    <source>
        <dbReference type="ARBA" id="ARBA00000971"/>
    </source>
</evidence>
<comment type="caution">
    <text evidence="8">The sequence shown here is derived from an EMBL/GenBank/DDBJ whole genome shotgun (WGS) entry which is preliminary data.</text>
</comment>
<evidence type="ECO:0000256" key="3">
    <source>
        <dbReference type="ARBA" id="ARBA00023110"/>
    </source>
</evidence>
<dbReference type="Pfam" id="PF00254">
    <property type="entry name" value="FKBP_C"/>
    <property type="match status" value="1"/>
</dbReference>
<evidence type="ECO:0000256" key="4">
    <source>
        <dbReference type="ARBA" id="ARBA00023235"/>
    </source>
</evidence>
<dbReference type="EMBL" id="SBIW01000004">
    <property type="protein sequence ID" value="RWY52455.1"/>
    <property type="molecule type" value="Genomic_DNA"/>
</dbReference>
<dbReference type="PANTHER" id="PTHR43811">
    <property type="entry name" value="FKBP-TYPE PEPTIDYL-PROLYL CIS-TRANS ISOMERASE FKPA"/>
    <property type="match status" value="1"/>
</dbReference>
<comment type="catalytic activity">
    <reaction evidence="1 5 6">
        <text>[protein]-peptidylproline (omega=180) = [protein]-peptidylproline (omega=0)</text>
        <dbReference type="Rhea" id="RHEA:16237"/>
        <dbReference type="Rhea" id="RHEA-COMP:10747"/>
        <dbReference type="Rhea" id="RHEA-COMP:10748"/>
        <dbReference type="ChEBI" id="CHEBI:83833"/>
        <dbReference type="ChEBI" id="CHEBI:83834"/>
        <dbReference type="EC" id="5.2.1.8"/>
    </reaction>
</comment>
<dbReference type="SUPFAM" id="SSF54534">
    <property type="entry name" value="FKBP-like"/>
    <property type="match status" value="1"/>
</dbReference>
<dbReference type="EC" id="5.2.1.8" evidence="6"/>
<dbReference type="Gene3D" id="3.10.50.40">
    <property type="match status" value="1"/>
</dbReference>
<dbReference type="GO" id="GO:0003755">
    <property type="term" value="F:peptidyl-prolyl cis-trans isomerase activity"/>
    <property type="evidence" value="ECO:0007669"/>
    <property type="project" value="UniProtKB-UniRule"/>
</dbReference>
<comment type="similarity">
    <text evidence="2 6">Belongs to the FKBP-type PPIase family.</text>
</comment>
<evidence type="ECO:0000256" key="5">
    <source>
        <dbReference type="PROSITE-ProRule" id="PRU00277"/>
    </source>
</evidence>
<dbReference type="InterPro" id="IPR001179">
    <property type="entry name" value="PPIase_FKBP_dom"/>
</dbReference>